<reference evidence="2 4" key="2">
    <citation type="submission" date="2019-06" db="EMBL/GenBank/DDBJ databases">
        <title>Draft genomes of female and male turbot (Scophthalmus maximus).</title>
        <authorList>
            <person name="Xu H."/>
            <person name="Xu X.-W."/>
            <person name="Shao C."/>
            <person name="Chen S."/>
        </authorList>
    </citation>
    <scope>NUCLEOTIDE SEQUENCE [LARGE SCALE GENOMIC DNA]</scope>
    <source>
        <strain evidence="2">Ysfricsl-2016a</strain>
        <tissue evidence="2">Blood</tissue>
    </source>
</reference>
<dbReference type="Proteomes" id="UP000438429">
    <property type="component" value="Unassembled WGS sequence"/>
</dbReference>
<accession>A0A2U9BMS0</accession>
<dbReference type="AlphaFoldDB" id="A0A2U9BMS0"/>
<dbReference type="PANTHER" id="PTHR47773:SF1">
    <property type="entry name" value="C2H2-TYPE DOMAIN-CONTAINING PROTEIN"/>
    <property type="match status" value="1"/>
</dbReference>
<evidence type="ECO:0000313" key="4">
    <source>
        <dbReference type="Proteomes" id="UP000438429"/>
    </source>
</evidence>
<organism evidence="1 3">
    <name type="scientific">Scophthalmus maximus</name>
    <name type="common">Turbot</name>
    <name type="synonym">Psetta maxima</name>
    <dbReference type="NCBI Taxonomy" id="52904"/>
    <lineage>
        <taxon>Eukaryota</taxon>
        <taxon>Metazoa</taxon>
        <taxon>Chordata</taxon>
        <taxon>Craniata</taxon>
        <taxon>Vertebrata</taxon>
        <taxon>Euteleostomi</taxon>
        <taxon>Actinopterygii</taxon>
        <taxon>Neopterygii</taxon>
        <taxon>Teleostei</taxon>
        <taxon>Neoteleostei</taxon>
        <taxon>Acanthomorphata</taxon>
        <taxon>Carangaria</taxon>
        <taxon>Pleuronectiformes</taxon>
        <taxon>Pleuronectoidei</taxon>
        <taxon>Scophthalmidae</taxon>
        <taxon>Scophthalmus</taxon>
    </lineage>
</organism>
<evidence type="ECO:0000313" key="3">
    <source>
        <dbReference type="Proteomes" id="UP000246464"/>
    </source>
</evidence>
<protein>
    <submittedName>
        <fullName evidence="1">Uncharacterized protein</fullName>
    </submittedName>
</protein>
<name>A0A2U9BMS0_SCOMX</name>
<dbReference type="EMBL" id="VEVO01000001">
    <property type="protein sequence ID" value="KAF0047702.1"/>
    <property type="molecule type" value="Genomic_DNA"/>
</dbReference>
<reference evidence="1 3" key="1">
    <citation type="submission" date="2017-12" db="EMBL/GenBank/DDBJ databases">
        <title>Integrating genomic resources of turbot (Scophthalmus maximus) in depth evaluation of genetic and physical mapping variation across individuals.</title>
        <authorList>
            <person name="Martinez P."/>
        </authorList>
    </citation>
    <scope>NUCLEOTIDE SEQUENCE [LARGE SCALE GENOMIC DNA]</scope>
</reference>
<proteinExistence type="predicted"/>
<dbReference type="EMBL" id="CP026249">
    <property type="protein sequence ID" value="AWP04959.1"/>
    <property type="molecule type" value="Genomic_DNA"/>
</dbReference>
<gene>
    <name evidence="2" type="ORF">F2P81_001335</name>
    <name evidence="1" type="ORF">SMAX5B_021342</name>
</gene>
<sequence>MDLIQRPGQPDPEADEAYHSDEEAANEMLDTVLHHITLTGNETHTVRPPACKLEMFSFVLVDIGLMQDKLTLSTEQRNKVLQLWNTVEDHDKQPEHFNQLYRTHCGNTFYCPTKRDDLVDAAVVQRLKMAKCYAPAQQDISAQHNRLTLVELLWLPSPQSSRSSPERCPILKSYERIQHQILVEDPVLSKARFL</sequence>
<dbReference type="PANTHER" id="PTHR47773">
    <property type="entry name" value="SI:DKEY-9I5.2-RELATED"/>
    <property type="match status" value="1"/>
</dbReference>
<keyword evidence="3" id="KW-1185">Reference proteome</keyword>
<dbReference type="Proteomes" id="UP000246464">
    <property type="component" value="Chromosome 7"/>
</dbReference>
<evidence type="ECO:0000313" key="2">
    <source>
        <dbReference type="EMBL" id="KAF0047702.1"/>
    </source>
</evidence>
<evidence type="ECO:0000313" key="1">
    <source>
        <dbReference type="EMBL" id="AWP04959.1"/>
    </source>
</evidence>